<dbReference type="RefSeq" id="WP_264224664.1">
    <property type="nucleotide sequence ID" value="NZ_CP107716.1"/>
</dbReference>
<gene>
    <name evidence="1" type="ORF">OF122_13120</name>
</gene>
<sequence length="147" mass="15621">MEKLKANATPKEVGAFLIELGSDAGPKSDTYASIRANGDCSLSLYPTGITREGHVSGSGKDWAVASGQIIKNWHAQRSNHRTVTIRKMALEIIQITADQGECADRALRLTFAQTEIDELGAEAAEMANEMASNGPFSIKATAQANAA</sequence>
<name>A0ABY6IMP2_9HYPH</name>
<keyword evidence="2" id="KW-1185">Reference proteome</keyword>
<organism evidence="1 2">
    <name type="scientific">Pelagibacterium flavum</name>
    <dbReference type="NCBI Taxonomy" id="2984530"/>
    <lineage>
        <taxon>Bacteria</taxon>
        <taxon>Pseudomonadati</taxon>
        <taxon>Pseudomonadota</taxon>
        <taxon>Alphaproteobacteria</taxon>
        <taxon>Hyphomicrobiales</taxon>
        <taxon>Devosiaceae</taxon>
        <taxon>Pelagibacterium</taxon>
    </lineage>
</organism>
<evidence type="ECO:0000313" key="2">
    <source>
        <dbReference type="Proteomes" id="UP001163882"/>
    </source>
</evidence>
<proteinExistence type="predicted"/>
<reference evidence="1" key="1">
    <citation type="submission" date="2022-10" db="EMBL/GenBank/DDBJ databases">
        <title>YIM 151497 complete genome.</title>
        <authorList>
            <person name="Chen X."/>
        </authorList>
    </citation>
    <scope>NUCLEOTIDE SEQUENCE</scope>
    <source>
        <strain evidence="1">YIM 151497</strain>
    </source>
</reference>
<evidence type="ECO:0000313" key="1">
    <source>
        <dbReference type="EMBL" id="UYQ71000.1"/>
    </source>
</evidence>
<protein>
    <submittedName>
        <fullName evidence="1">Uncharacterized protein</fullName>
    </submittedName>
</protein>
<dbReference type="EMBL" id="CP107716">
    <property type="protein sequence ID" value="UYQ71000.1"/>
    <property type="molecule type" value="Genomic_DNA"/>
</dbReference>
<dbReference type="Proteomes" id="UP001163882">
    <property type="component" value="Chromosome"/>
</dbReference>
<accession>A0ABY6IMP2</accession>